<feature type="domain" description="Glycoside hydrolase family 5" evidence="11">
    <location>
        <begin position="210"/>
        <end position="420"/>
    </location>
</feature>
<dbReference type="InterPro" id="IPR045053">
    <property type="entry name" value="MAN-like"/>
</dbReference>
<accession>A0A2X0LIX3</accession>
<dbReference type="STRING" id="289078.A0A2X0LIX3"/>
<evidence type="ECO:0000259" key="11">
    <source>
        <dbReference type="Pfam" id="PF26410"/>
    </source>
</evidence>
<evidence type="ECO:0000256" key="1">
    <source>
        <dbReference type="ARBA" id="ARBA00001678"/>
    </source>
</evidence>
<dbReference type="Pfam" id="PF26410">
    <property type="entry name" value="GH5_mannosidase"/>
    <property type="match status" value="1"/>
</dbReference>
<feature type="signal peptide" evidence="10">
    <location>
        <begin position="1"/>
        <end position="20"/>
    </location>
</feature>
<keyword evidence="7" id="KW-0378">Hydrolase</keyword>
<evidence type="ECO:0000256" key="5">
    <source>
        <dbReference type="ARBA" id="ARBA00022525"/>
    </source>
</evidence>
<evidence type="ECO:0000256" key="7">
    <source>
        <dbReference type="ARBA" id="ARBA00022801"/>
    </source>
</evidence>
<feature type="chain" id="PRO_5030060232" description="mannan endo-1,4-beta-mannosidase" evidence="10">
    <location>
        <begin position="21"/>
        <end position="546"/>
    </location>
</feature>
<keyword evidence="13" id="KW-1185">Reference proteome</keyword>
<keyword evidence="6 10" id="KW-0732">Signal</keyword>
<dbReference type="AlphaFoldDB" id="A0A2X0LIX3"/>
<evidence type="ECO:0000256" key="3">
    <source>
        <dbReference type="ARBA" id="ARBA00005641"/>
    </source>
</evidence>
<dbReference type="PANTHER" id="PTHR31451">
    <property type="match status" value="1"/>
</dbReference>
<dbReference type="SUPFAM" id="SSF51445">
    <property type="entry name" value="(Trans)glycosidases"/>
    <property type="match status" value="1"/>
</dbReference>
<dbReference type="Proteomes" id="UP000249723">
    <property type="component" value="Unassembled WGS sequence"/>
</dbReference>
<comment type="subcellular location">
    <subcellularLocation>
        <location evidence="2">Secreted</location>
    </subcellularLocation>
</comment>
<evidence type="ECO:0000256" key="9">
    <source>
        <dbReference type="SAM" id="MobiDB-lite"/>
    </source>
</evidence>
<dbReference type="GO" id="GO:0016985">
    <property type="term" value="F:mannan endo-1,4-beta-mannosidase activity"/>
    <property type="evidence" value="ECO:0007669"/>
    <property type="project" value="UniProtKB-EC"/>
</dbReference>
<evidence type="ECO:0000256" key="8">
    <source>
        <dbReference type="ARBA" id="ARBA00023295"/>
    </source>
</evidence>
<dbReference type="InterPro" id="IPR017853">
    <property type="entry name" value="GH"/>
</dbReference>
<protein>
    <recommendedName>
        <fullName evidence="4">mannan endo-1,4-beta-mannosidase</fullName>
        <ecNumber evidence="4">3.2.1.78</ecNumber>
    </recommendedName>
</protein>
<reference evidence="13" key="1">
    <citation type="submission" date="2016-10" db="EMBL/GenBank/DDBJ databases">
        <authorList>
            <person name="Jeantristanb JTB J.-T."/>
            <person name="Ricardo R."/>
        </authorList>
    </citation>
    <scope>NUCLEOTIDE SEQUENCE [LARGE SCALE GENOMIC DNA]</scope>
</reference>
<comment type="catalytic activity">
    <reaction evidence="1">
        <text>Random hydrolysis of (1-&gt;4)-beta-D-mannosidic linkages in mannans, galactomannans and glucomannans.</text>
        <dbReference type="EC" id="3.2.1.78"/>
    </reaction>
</comment>
<sequence length="546" mass="60955">MHGNYLRLLLGSILICQVIAKWYKYDTGDHRIPRRHRGVDLRGRHDASGVLGGDFSSDIETANQTIQIDKRPQTTDAEGGNEDLQVSDQRGNGPSLDESDKASNGRIIISRPPRYVNPAVREKYLKIDMRSKGFTLDEEPFRVVGISVLAVSDRQGCQGAKEGCETDHLTIVIGADIYCHRFSYFRLMSPLYAGLCNDENVLGVKPGTPTQKRRIREALAAAVAMGANTVRVGSCGISLGYADALQPDQHNRATPGSAAMDVHDYAIYAAGRYGLKIILPLMDNYDYYHGGKYTVLKWLGISAENNGANFFTDPRAIAFFKSYIEFVLNRKNPYTKRTYGKDPVVSIIEDGNEFGAYKGSEGYPPLAFTDEIAAQVKKFAPQALFMDGTDGFFNLTAHLQAPGLRSKAVDIVTDHPYPRDIPLLHMQAFLARISGKAFILGEMDWVPSAPSGNPHPRLVEPSLSAYLDVLDRYPNIGVLAWSLFVHTDDCRDWVRHHDGYEMYYPLPQDTVEKQANVLTLVQWFYARTGREVPSLLPYQTCPQEEF</sequence>
<dbReference type="PANTHER" id="PTHR31451:SF39">
    <property type="entry name" value="MANNAN ENDO-1,4-BETA-MANNOSIDASE 1"/>
    <property type="match status" value="1"/>
</dbReference>
<dbReference type="EC" id="3.2.1.78" evidence="4"/>
<dbReference type="Gene3D" id="3.20.20.80">
    <property type="entry name" value="Glycosidases"/>
    <property type="match status" value="1"/>
</dbReference>
<keyword evidence="8" id="KW-0326">Glycosidase</keyword>
<dbReference type="EMBL" id="FMWP01000018">
    <property type="protein sequence ID" value="SCZ92502.1"/>
    <property type="molecule type" value="Genomic_DNA"/>
</dbReference>
<evidence type="ECO:0000256" key="4">
    <source>
        <dbReference type="ARBA" id="ARBA00012706"/>
    </source>
</evidence>
<dbReference type="InterPro" id="IPR001547">
    <property type="entry name" value="Glyco_hydro_5"/>
</dbReference>
<evidence type="ECO:0000256" key="6">
    <source>
        <dbReference type="ARBA" id="ARBA00022729"/>
    </source>
</evidence>
<proteinExistence type="inferred from homology"/>
<name>A0A2X0LIX3_9BASI</name>
<evidence type="ECO:0000313" key="12">
    <source>
        <dbReference type="EMBL" id="SCZ92502.1"/>
    </source>
</evidence>
<keyword evidence="5" id="KW-0964">Secreted</keyword>
<dbReference type="OrthoDB" id="406631at2759"/>
<feature type="region of interest" description="Disordered" evidence="9">
    <location>
        <begin position="65"/>
        <end position="108"/>
    </location>
</feature>
<evidence type="ECO:0000256" key="10">
    <source>
        <dbReference type="SAM" id="SignalP"/>
    </source>
</evidence>
<organism evidence="12 13">
    <name type="scientific">Microbotryum saponariae</name>
    <dbReference type="NCBI Taxonomy" id="289078"/>
    <lineage>
        <taxon>Eukaryota</taxon>
        <taxon>Fungi</taxon>
        <taxon>Dikarya</taxon>
        <taxon>Basidiomycota</taxon>
        <taxon>Pucciniomycotina</taxon>
        <taxon>Microbotryomycetes</taxon>
        <taxon>Microbotryales</taxon>
        <taxon>Microbotryaceae</taxon>
        <taxon>Microbotryum</taxon>
    </lineage>
</organism>
<evidence type="ECO:0000256" key="2">
    <source>
        <dbReference type="ARBA" id="ARBA00004613"/>
    </source>
</evidence>
<dbReference type="GO" id="GO:0005576">
    <property type="term" value="C:extracellular region"/>
    <property type="evidence" value="ECO:0007669"/>
    <property type="project" value="UniProtKB-SubCell"/>
</dbReference>
<comment type="similarity">
    <text evidence="3">Belongs to the glycosyl hydrolase 5 (cellulase A) family.</text>
</comment>
<evidence type="ECO:0000313" key="13">
    <source>
        <dbReference type="Proteomes" id="UP000249723"/>
    </source>
</evidence>
<gene>
    <name evidence="12" type="ORF">BZ3500_MVSOF-1268-A1-R1_CHR5-2G07920</name>
</gene>